<dbReference type="Pfam" id="PF00672">
    <property type="entry name" value="HAMP"/>
    <property type="match status" value="1"/>
</dbReference>
<evidence type="ECO:0000313" key="19">
    <source>
        <dbReference type="Proteomes" id="UP000807785"/>
    </source>
</evidence>
<dbReference type="SUPFAM" id="SSF158472">
    <property type="entry name" value="HAMP domain-like"/>
    <property type="match status" value="1"/>
</dbReference>
<dbReference type="SUPFAM" id="SSF47384">
    <property type="entry name" value="Homodimeric domain of signal transducing histidine kinase"/>
    <property type="match status" value="1"/>
</dbReference>
<name>A0A9D7E3C0_9PROT</name>
<dbReference type="PANTHER" id="PTHR44936">
    <property type="entry name" value="SENSOR PROTEIN CREC"/>
    <property type="match status" value="1"/>
</dbReference>
<dbReference type="InterPro" id="IPR005467">
    <property type="entry name" value="His_kinase_dom"/>
</dbReference>
<evidence type="ECO:0000256" key="7">
    <source>
        <dbReference type="ARBA" id="ARBA00022679"/>
    </source>
</evidence>
<evidence type="ECO:0000256" key="12">
    <source>
        <dbReference type="ARBA" id="ARBA00022989"/>
    </source>
</evidence>
<keyword evidence="14 15" id="KW-0472">Membrane</keyword>
<dbReference type="SMART" id="SM00388">
    <property type="entry name" value="HisKA"/>
    <property type="match status" value="1"/>
</dbReference>
<dbReference type="EMBL" id="JADJEV010000003">
    <property type="protein sequence ID" value="MBK6972972.1"/>
    <property type="molecule type" value="Genomic_DNA"/>
</dbReference>
<keyword evidence="11" id="KW-0067">ATP-binding</keyword>
<dbReference type="Gene3D" id="1.10.287.130">
    <property type="match status" value="1"/>
</dbReference>
<evidence type="ECO:0000259" key="17">
    <source>
        <dbReference type="PROSITE" id="PS50885"/>
    </source>
</evidence>
<dbReference type="Proteomes" id="UP000807785">
    <property type="component" value="Unassembled WGS sequence"/>
</dbReference>
<evidence type="ECO:0000256" key="5">
    <source>
        <dbReference type="ARBA" id="ARBA00022519"/>
    </source>
</evidence>
<dbReference type="PANTHER" id="PTHR44936:SF5">
    <property type="entry name" value="SENSOR HISTIDINE KINASE ENVZ"/>
    <property type="match status" value="1"/>
</dbReference>
<evidence type="ECO:0000256" key="6">
    <source>
        <dbReference type="ARBA" id="ARBA00022553"/>
    </source>
</evidence>
<evidence type="ECO:0000256" key="9">
    <source>
        <dbReference type="ARBA" id="ARBA00022741"/>
    </source>
</evidence>
<dbReference type="CDD" id="cd00075">
    <property type="entry name" value="HATPase"/>
    <property type="match status" value="1"/>
</dbReference>
<evidence type="ECO:0000256" key="13">
    <source>
        <dbReference type="ARBA" id="ARBA00023012"/>
    </source>
</evidence>
<dbReference type="GO" id="GO:0005886">
    <property type="term" value="C:plasma membrane"/>
    <property type="evidence" value="ECO:0007669"/>
    <property type="project" value="UniProtKB-SubCell"/>
</dbReference>
<dbReference type="Pfam" id="PF02518">
    <property type="entry name" value="HATPase_c"/>
    <property type="match status" value="1"/>
</dbReference>
<keyword evidence="6" id="KW-0597">Phosphoprotein</keyword>
<dbReference type="Gene3D" id="3.30.450.300">
    <property type="entry name" value="Sensor histidine kinase RisS, periplasmic domain"/>
    <property type="match status" value="1"/>
</dbReference>
<keyword evidence="9" id="KW-0547">Nucleotide-binding</keyword>
<feature type="transmembrane region" description="Helical" evidence="15">
    <location>
        <begin position="32"/>
        <end position="52"/>
    </location>
</feature>
<dbReference type="Pfam" id="PF00512">
    <property type="entry name" value="HisKA"/>
    <property type="match status" value="1"/>
</dbReference>
<dbReference type="AlphaFoldDB" id="A0A9D7E3C0"/>
<organism evidence="18 19">
    <name type="scientific">Candidatus Methylophosphatis roskildensis</name>
    <dbReference type="NCBI Taxonomy" id="2899263"/>
    <lineage>
        <taxon>Bacteria</taxon>
        <taxon>Pseudomonadati</taxon>
        <taxon>Pseudomonadota</taxon>
        <taxon>Betaproteobacteria</taxon>
        <taxon>Nitrosomonadales</taxon>
        <taxon>Sterolibacteriaceae</taxon>
        <taxon>Candidatus Methylophosphatis</taxon>
    </lineage>
</organism>
<proteinExistence type="predicted"/>
<keyword evidence="4" id="KW-1003">Cell membrane</keyword>
<dbReference type="InterPro" id="IPR038421">
    <property type="entry name" value="RisS_PPD_sf"/>
</dbReference>
<dbReference type="Gene3D" id="3.30.565.10">
    <property type="entry name" value="Histidine kinase-like ATPase, C-terminal domain"/>
    <property type="match status" value="1"/>
</dbReference>
<evidence type="ECO:0000256" key="4">
    <source>
        <dbReference type="ARBA" id="ARBA00022475"/>
    </source>
</evidence>
<keyword evidence="10" id="KW-0418">Kinase</keyword>
<dbReference type="PROSITE" id="PS50109">
    <property type="entry name" value="HIS_KIN"/>
    <property type="match status" value="1"/>
</dbReference>
<dbReference type="PRINTS" id="PR00344">
    <property type="entry name" value="BCTRLSENSOR"/>
</dbReference>
<evidence type="ECO:0000256" key="2">
    <source>
        <dbReference type="ARBA" id="ARBA00004429"/>
    </source>
</evidence>
<protein>
    <recommendedName>
        <fullName evidence="3">histidine kinase</fullName>
        <ecNumber evidence="3">2.7.13.3</ecNumber>
    </recommendedName>
</protein>
<feature type="domain" description="HAMP" evidence="17">
    <location>
        <begin position="198"/>
        <end position="250"/>
    </location>
</feature>
<gene>
    <name evidence="18" type="ORF">IPH26_08450</name>
</gene>
<comment type="subcellular location">
    <subcellularLocation>
        <location evidence="2">Cell inner membrane</location>
        <topology evidence="2">Multi-pass membrane protein</topology>
    </subcellularLocation>
</comment>
<comment type="catalytic activity">
    <reaction evidence="1">
        <text>ATP + protein L-histidine = ADP + protein N-phospho-L-histidine.</text>
        <dbReference type="EC" id="2.7.13.3"/>
    </reaction>
</comment>
<feature type="domain" description="Histidine kinase" evidence="16">
    <location>
        <begin position="258"/>
        <end position="463"/>
    </location>
</feature>
<dbReference type="InterPro" id="IPR003660">
    <property type="entry name" value="HAMP_dom"/>
</dbReference>
<evidence type="ECO:0000256" key="15">
    <source>
        <dbReference type="SAM" id="Phobius"/>
    </source>
</evidence>
<dbReference type="InterPro" id="IPR036097">
    <property type="entry name" value="HisK_dim/P_sf"/>
</dbReference>
<dbReference type="InterPro" id="IPR050980">
    <property type="entry name" value="2C_sensor_his_kinase"/>
</dbReference>
<dbReference type="EC" id="2.7.13.3" evidence="3"/>
<evidence type="ECO:0000256" key="8">
    <source>
        <dbReference type="ARBA" id="ARBA00022692"/>
    </source>
</evidence>
<accession>A0A9D7E3C0</accession>
<evidence type="ECO:0000256" key="14">
    <source>
        <dbReference type="ARBA" id="ARBA00023136"/>
    </source>
</evidence>
<dbReference type="InterPro" id="IPR003594">
    <property type="entry name" value="HATPase_dom"/>
</dbReference>
<dbReference type="InterPro" id="IPR036890">
    <property type="entry name" value="HATPase_C_sf"/>
</dbReference>
<evidence type="ECO:0000313" key="18">
    <source>
        <dbReference type="EMBL" id="MBK6972972.1"/>
    </source>
</evidence>
<evidence type="ECO:0000256" key="10">
    <source>
        <dbReference type="ARBA" id="ARBA00022777"/>
    </source>
</evidence>
<evidence type="ECO:0000256" key="1">
    <source>
        <dbReference type="ARBA" id="ARBA00000085"/>
    </source>
</evidence>
<comment type="caution">
    <text evidence="18">The sequence shown here is derived from an EMBL/GenBank/DDBJ whole genome shotgun (WGS) entry which is preliminary data.</text>
</comment>
<dbReference type="SMART" id="SM00304">
    <property type="entry name" value="HAMP"/>
    <property type="match status" value="1"/>
</dbReference>
<reference evidence="18" key="1">
    <citation type="submission" date="2020-10" db="EMBL/GenBank/DDBJ databases">
        <title>Connecting structure to function with the recovery of over 1000 high-quality activated sludge metagenome-assembled genomes encoding full-length rRNA genes using long-read sequencing.</title>
        <authorList>
            <person name="Singleton C.M."/>
            <person name="Petriglieri F."/>
            <person name="Kristensen J.M."/>
            <person name="Kirkegaard R.H."/>
            <person name="Michaelsen T.Y."/>
            <person name="Andersen M.H."/>
            <person name="Karst S.M."/>
            <person name="Dueholm M.S."/>
            <person name="Nielsen P.H."/>
            <person name="Albertsen M."/>
        </authorList>
    </citation>
    <scope>NUCLEOTIDE SEQUENCE</scope>
    <source>
        <strain evidence="18">Bjer_18-Q3-R1-45_BAT3C.347</strain>
    </source>
</reference>
<keyword evidence="8 15" id="KW-0812">Transmembrane</keyword>
<dbReference type="GO" id="GO:0000155">
    <property type="term" value="F:phosphorelay sensor kinase activity"/>
    <property type="evidence" value="ECO:0007669"/>
    <property type="project" value="InterPro"/>
</dbReference>
<feature type="transmembrane region" description="Helical" evidence="15">
    <location>
        <begin position="178"/>
        <end position="197"/>
    </location>
</feature>
<dbReference type="CDD" id="cd00082">
    <property type="entry name" value="HisKA"/>
    <property type="match status" value="1"/>
</dbReference>
<keyword evidence="13" id="KW-0902">Two-component regulatory system</keyword>
<dbReference type="InterPro" id="IPR032408">
    <property type="entry name" value="RisS_PPD"/>
</dbReference>
<dbReference type="Pfam" id="PF16524">
    <property type="entry name" value="RisS_PPD"/>
    <property type="match status" value="1"/>
</dbReference>
<dbReference type="SUPFAM" id="SSF55874">
    <property type="entry name" value="ATPase domain of HSP90 chaperone/DNA topoisomerase II/histidine kinase"/>
    <property type="match status" value="1"/>
</dbReference>
<evidence type="ECO:0000259" key="16">
    <source>
        <dbReference type="PROSITE" id="PS50109"/>
    </source>
</evidence>
<dbReference type="PROSITE" id="PS50885">
    <property type="entry name" value="HAMP"/>
    <property type="match status" value="1"/>
</dbReference>
<dbReference type="InterPro" id="IPR003661">
    <property type="entry name" value="HisK_dim/P_dom"/>
</dbReference>
<dbReference type="GO" id="GO:0005524">
    <property type="term" value="F:ATP binding"/>
    <property type="evidence" value="ECO:0007669"/>
    <property type="project" value="UniProtKB-KW"/>
</dbReference>
<evidence type="ECO:0000256" key="11">
    <source>
        <dbReference type="ARBA" id="ARBA00022840"/>
    </source>
</evidence>
<dbReference type="SMART" id="SM00387">
    <property type="entry name" value="HATPase_c"/>
    <property type="match status" value="1"/>
</dbReference>
<evidence type="ECO:0000256" key="3">
    <source>
        <dbReference type="ARBA" id="ARBA00012438"/>
    </source>
</evidence>
<keyword evidence="12 15" id="KW-1133">Transmembrane helix</keyword>
<keyword evidence="5" id="KW-0997">Cell inner membrane</keyword>
<dbReference type="InterPro" id="IPR004358">
    <property type="entry name" value="Sig_transdc_His_kin-like_C"/>
</dbReference>
<keyword evidence="7" id="KW-0808">Transferase</keyword>
<dbReference type="CDD" id="cd06225">
    <property type="entry name" value="HAMP"/>
    <property type="match status" value="1"/>
</dbReference>
<sequence>MGLRLRLRARRHEALIALRRVFQQIRFVPSTLLWRTFMLIAALMLASVLAWFRVYAFYEREPRAQQGAQTVVSIVNLTRAALVSADPAARRELLFELSDQEGIRVYPTDPKDVLTPLTDRPVLNLLVDKVRAQLGEATRFANAVDNDEGFWVSFRIDGDEYWIALPRERIERKFPLEWVGWGLAALALALAGSYLIVFRVTHPLKALTSAARTVSRAQTPDELDESGPTELATVARAFNRMSRSLAQQQADRALILAGISHDLRTPLARLRLGIELSGADPPTRQGMEADIDEMDKIIGQFLEFARQDDPSQGGESADRIDLKRLVGEVAEPYLKRGADLKADLAELPPVPGRPLALRRLLANLVDNALRHAGETRPIEIGLRQTGEHAVLSVSDRGPGIPPAQVERMKRPFTRLDSARGNAKGSGLGLAIVDRIARNHGGELKLVARDGGGLTAEVLLPIGQIGGIR</sequence>